<comment type="caution">
    <text evidence="2">The sequence shown here is derived from an EMBL/GenBank/DDBJ whole genome shotgun (WGS) entry which is preliminary data.</text>
</comment>
<dbReference type="EMBL" id="JACHXW010000012">
    <property type="protein sequence ID" value="MBB3153753.1"/>
    <property type="molecule type" value="Genomic_DNA"/>
</dbReference>
<accession>A0A7W5C9R1</accession>
<evidence type="ECO:0000313" key="2">
    <source>
        <dbReference type="EMBL" id="MBB3153753.1"/>
    </source>
</evidence>
<reference evidence="2 3" key="1">
    <citation type="submission" date="2020-08" db="EMBL/GenBank/DDBJ databases">
        <title>Genomic Encyclopedia of Type Strains, Phase III (KMG-III): the genomes of soil and plant-associated and newly described type strains.</title>
        <authorList>
            <person name="Whitman W."/>
        </authorList>
    </citation>
    <scope>NUCLEOTIDE SEQUENCE [LARGE SCALE GENOMIC DNA]</scope>
    <source>
        <strain evidence="2 3">CECT 8234</strain>
    </source>
</reference>
<dbReference type="RefSeq" id="WP_183565952.1">
    <property type="nucleotide sequence ID" value="NZ_CBCSLB010000012.1"/>
</dbReference>
<protein>
    <submittedName>
        <fullName evidence="2">Uncharacterized protein</fullName>
    </submittedName>
</protein>
<name>A0A7W5C9R1_9BACL</name>
<feature type="compositionally biased region" description="Basic residues" evidence="1">
    <location>
        <begin position="50"/>
        <end position="61"/>
    </location>
</feature>
<feature type="compositionally biased region" description="Polar residues" evidence="1">
    <location>
        <begin position="62"/>
        <end position="71"/>
    </location>
</feature>
<gene>
    <name evidence="2" type="ORF">FHS16_003828</name>
</gene>
<evidence type="ECO:0000313" key="3">
    <source>
        <dbReference type="Proteomes" id="UP000518605"/>
    </source>
</evidence>
<evidence type="ECO:0000256" key="1">
    <source>
        <dbReference type="SAM" id="MobiDB-lite"/>
    </source>
</evidence>
<keyword evidence="3" id="KW-1185">Reference proteome</keyword>
<feature type="region of interest" description="Disordered" evidence="1">
    <location>
        <begin position="50"/>
        <end position="71"/>
    </location>
</feature>
<organism evidence="2 3">
    <name type="scientific">Paenibacillus endophyticus</name>
    <dbReference type="NCBI Taxonomy" id="1294268"/>
    <lineage>
        <taxon>Bacteria</taxon>
        <taxon>Bacillati</taxon>
        <taxon>Bacillota</taxon>
        <taxon>Bacilli</taxon>
        <taxon>Bacillales</taxon>
        <taxon>Paenibacillaceae</taxon>
        <taxon>Paenibacillus</taxon>
    </lineage>
</organism>
<sequence>MLPHDYIAEKRWNEQEREWELRVKRGEFLDGTAANRSLIRRWLSELASSKKRAKARKRKKNVPNQNGNSFD</sequence>
<proteinExistence type="predicted"/>
<dbReference type="Proteomes" id="UP000518605">
    <property type="component" value="Unassembled WGS sequence"/>
</dbReference>
<dbReference type="AlphaFoldDB" id="A0A7W5C9R1"/>